<sequence length="567" mass="64548">MSRLIVLAALAWIAYSVVLVYNHWQENLPNKEHVPFVYDGIEQPIYYQGQLYSLSARGQGDALQLPLDFVREYIDPYLTYEEESHSVILTTKDRVIRFKTEQLTAYMNEQPFDLEYPVEVVDEIVYMPIAPLLDFYGIRIMQDETTGVVHVMKQGDAVQWGIAVPGEDMETIAVRTAPTIKAEIYADLRMGEELMLWGEEQGWYIVQLTNGILGYARKQDVQLSKIDQVPMEPKTVPNVPWQPLGGKVNLTWEHVTAYGKTNTSAIGDMPGLNVVSPTWFHLKDGKGNLTNLADPAYMSWAHDRGYQVWALFSNNFDPDITTEALASYDTRMHMIKQLLSFAELYNLQGINIDFENVYLKDKDKLTQFVRELTPLAHEQGLVISIDVTVRGGSEMWSLFLDRKALGEIVDYMILMGYDEHWASSPAAGSVASLSWAEKGIRDIIAYDEVPASKMILGVPFYTRLWAEEVVDGKVKVSSRALYMSGAQKIIADRGLTPVFDEKTGQNYVSYEEDGITYKMWIEDEVSMRARAEIVKRLDLAGIASWRRGFETPNIWEVIEDVLKVRPE</sequence>
<dbReference type="EMBL" id="BMAQ01000042">
    <property type="protein sequence ID" value="GFR39365.1"/>
    <property type="molecule type" value="Genomic_DNA"/>
</dbReference>
<dbReference type="Gene3D" id="3.30.457.10">
    <property type="entry name" value="Copper amine oxidase-like, N-terminal domain"/>
    <property type="match status" value="1"/>
</dbReference>
<dbReference type="Pfam" id="PF00704">
    <property type="entry name" value="Glyco_hydro_18"/>
    <property type="match status" value="1"/>
</dbReference>
<dbReference type="AlphaFoldDB" id="A0A916VII6"/>
<dbReference type="Gene3D" id="3.20.20.80">
    <property type="entry name" value="Glycosidases"/>
    <property type="match status" value="1"/>
</dbReference>
<dbReference type="PANTHER" id="PTHR46066">
    <property type="entry name" value="CHITINASE DOMAIN-CONTAINING PROTEIN 1 FAMILY MEMBER"/>
    <property type="match status" value="1"/>
</dbReference>
<organism evidence="2 3">
    <name type="scientific">Insulibacter thermoxylanivorax</name>
    <dbReference type="NCBI Taxonomy" id="2749268"/>
    <lineage>
        <taxon>Bacteria</taxon>
        <taxon>Bacillati</taxon>
        <taxon>Bacillota</taxon>
        <taxon>Bacilli</taxon>
        <taxon>Bacillales</taxon>
        <taxon>Paenibacillaceae</taxon>
        <taxon>Insulibacter</taxon>
    </lineage>
</organism>
<evidence type="ECO:0000259" key="1">
    <source>
        <dbReference type="PROSITE" id="PS51910"/>
    </source>
</evidence>
<dbReference type="InterPro" id="IPR017853">
    <property type="entry name" value="GH"/>
</dbReference>
<evidence type="ECO:0000313" key="2">
    <source>
        <dbReference type="EMBL" id="GFR39365.1"/>
    </source>
</evidence>
<evidence type="ECO:0000313" key="3">
    <source>
        <dbReference type="Proteomes" id="UP000654993"/>
    </source>
</evidence>
<dbReference type="Gene3D" id="3.10.50.10">
    <property type="match status" value="1"/>
</dbReference>
<reference evidence="2" key="1">
    <citation type="submission" date="2020-08" db="EMBL/GenBank/DDBJ databases">
        <authorList>
            <person name="Uke A."/>
            <person name="Chhe C."/>
            <person name="Baramee S."/>
            <person name="Kosugi A."/>
        </authorList>
    </citation>
    <scope>NUCLEOTIDE SEQUENCE</scope>
    <source>
        <strain evidence="2">DA-C8</strain>
    </source>
</reference>
<dbReference type="GO" id="GO:0005975">
    <property type="term" value="P:carbohydrate metabolic process"/>
    <property type="evidence" value="ECO:0007669"/>
    <property type="project" value="InterPro"/>
</dbReference>
<dbReference type="PANTHER" id="PTHR46066:SF2">
    <property type="entry name" value="CHITINASE DOMAIN-CONTAINING PROTEIN 1"/>
    <property type="match status" value="1"/>
</dbReference>
<dbReference type="SUPFAM" id="SSF51445">
    <property type="entry name" value="(Trans)glycosidases"/>
    <property type="match status" value="1"/>
</dbReference>
<dbReference type="SUPFAM" id="SSF55383">
    <property type="entry name" value="Copper amine oxidase, domain N"/>
    <property type="match status" value="1"/>
</dbReference>
<accession>A0A916VII6</accession>
<dbReference type="PROSITE" id="PS51910">
    <property type="entry name" value="GH18_2"/>
    <property type="match status" value="1"/>
</dbReference>
<dbReference type="InterPro" id="IPR036582">
    <property type="entry name" value="Mao_N_sf"/>
</dbReference>
<dbReference type="Proteomes" id="UP000654993">
    <property type="component" value="Unassembled WGS sequence"/>
</dbReference>
<dbReference type="InterPro" id="IPR011583">
    <property type="entry name" value="Chitinase_II/V-like_cat"/>
</dbReference>
<dbReference type="Pfam" id="PF07833">
    <property type="entry name" value="Cu_amine_oxidN1"/>
    <property type="match status" value="1"/>
</dbReference>
<proteinExistence type="predicted"/>
<feature type="domain" description="GH18" evidence="1">
    <location>
        <begin position="246"/>
        <end position="565"/>
    </location>
</feature>
<protein>
    <recommendedName>
        <fullName evidence="1">GH18 domain-containing protein</fullName>
    </recommendedName>
</protein>
<dbReference type="SMART" id="SM00636">
    <property type="entry name" value="Glyco_18"/>
    <property type="match status" value="1"/>
</dbReference>
<reference evidence="2" key="2">
    <citation type="journal article" date="2021" name="Data Brief">
        <title>Draft genome sequence data of the facultative, thermophilic, xylanolytic bacterium Paenibacillus sp. strain DA-C8.</title>
        <authorList>
            <person name="Chhe C."/>
            <person name="Uke A."/>
            <person name="Baramee S."/>
            <person name="Ungkulpasvich U."/>
            <person name="Tachaapaikoon C."/>
            <person name="Pason P."/>
            <person name="Waeonukul R."/>
            <person name="Ratanakhanokchai K."/>
            <person name="Kosugi A."/>
        </authorList>
    </citation>
    <scope>NUCLEOTIDE SEQUENCE</scope>
    <source>
        <strain evidence="2">DA-C8</strain>
    </source>
</reference>
<dbReference type="InterPro" id="IPR001223">
    <property type="entry name" value="Glyco_hydro18_cat"/>
</dbReference>
<dbReference type="InterPro" id="IPR029070">
    <property type="entry name" value="Chitinase_insertion_sf"/>
</dbReference>
<dbReference type="InterPro" id="IPR012854">
    <property type="entry name" value="Cu_amine_oxidase-like_N"/>
</dbReference>
<keyword evidence="3" id="KW-1185">Reference proteome</keyword>
<gene>
    <name evidence="2" type="ORF">PRECH8_26610</name>
</gene>
<comment type="caution">
    <text evidence="2">The sequence shown here is derived from an EMBL/GenBank/DDBJ whole genome shotgun (WGS) entry which is preliminary data.</text>
</comment>
<dbReference type="Gene3D" id="2.30.30.40">
    <property type="entry name" value="SH3 Domains"/>
    <property type="match status" value="1"/>
</dbReference>
<dbReference type="GO" id="GO:0008061">
    <property type="term" value="F:chitin binding"/>
    <property type="evidence" value="ECO:0007669"/>
    <property type="project" value="InterPro"/>
</dbReference>
<name>A0A916VII6_9BACL</name>